<organism evidence="1 2">
    <name type="scientific">Mycena rosella</name>
    <name type="common">Pink bonnet</name>
    <name type="synonym">Agaricus rosellus</name>
    <dbReference type="NCBI Taxonomy" id="1033263"/>
    <lineage>
        <taxon>Eukaryota</taxon>
        <taxon>Fungi</taxon>
        <taxon>Dikarya</taxon>
        <taxon>Basidiomycota</taxon>
        <taxon>Agaricomycotina</taxon>
        <taxon>Agaricomycetes</taxon>
        <taxon>Agaricomycetidae</taxon>
        <taxon>Agaricales</taxon>
        <taxon>Marasmiineae</taxon>
        <taxon>Mycenaceae</taxon>
        <taxon>Mycena</taxon>
    </lineage>
</organism>
<dbReference type="AlphaFoldDB" id="A0AAD7GA69"/>
<evidence type="ECO:0000313" key="2">
    <source>
        <dbReference type="Proteomes" id="UP001221757"/>
    </source>
</evidence>
<protein>
    <submittedName>
        <fullName evidence="1">Uncharacterized protein</fullName>
    </submittedName>
</protein>
<accession>A0AAD7GA69</accession>
<dbReference type="Proteomes" id="UP001221757">
    <property type="component" value="Unassembled WGS sequence"/>
</dbReference>
<comment type="caution">
    <text evidence="1">The sequence shown here is derived from an EMBL/GenBank/DDBJ whole genome shotgun (WGS) entry which is preliminary data.</text>
</comment>
<evidence type="ECO:0000313" key="1">
    <source>
        <dbReference type="EMBL" id="KAJ7682935.1"/>
    </source>
</evidence>
<keyword evidence="2" id="KW-1185">Reference proteome</keyword>
<dbReference type="EMBL" id="JARKIE010000113">
    <property type="protein sequence ID" value="KAJ7682935.1"/>
    <property type="molecule type" value="Genomic_DNA"/>
</dbReference>
<name>A0AAD7GA69_MYCRO</name>
<sequence>METFARKLHEQQRQLVALEHTVIRQGDRVIFAMGQGPHKRVQDPHIRALWKEMGWKLSVPAREFVLNLHDYYVAQYSQPTQVEAYFKSPNGRPQATRALH</sequence>
<proteinExistence type="predicted"/>
<gene>
    <name evidence="1" type="ORF">B0H17DRAFT_52677</name>
</gene>
<reference evidence="1" key="1">
    <citation type="submission" date="2023-03" db="EMBL/GenBank/DDBJ databases">
        <title>Massive genome expansion in bonnet fungi (Mycena s.s.) driven by repeated elements and novel gene families across ecological guilds.</title>
        <authorList>
            <consortium name="Lawrence Berkeley National Laboratory"/>
            <person name="Harder C.B."/>
            <person name="Miyauchi S."/>
            <person name="Viragh M."/>
            <person name="Kuo A."/>
            <person name="Thoen E."/>
            <person name="Andreopoulos B."/>
            <person name="Lu D."/>
            <person name="Skrede I."/>
            <person name="Drula E."/>
            <person name="Henrissat B."/>
            <person name="Morin E."/>
            <person name="Kohler A."/>
            <person name="Barry K."/>
            <person name="LaButti K."/>
            <person name="Morin E."/>
            <person name="Salamov A."/>
            <person name="Lipzen A."/>
            <person name="Mereny Z."/>
            <person name="Hegedus B."/>
            <person name="Baldrian P."/>
            <person name="Stursova M."/>
            <person name="Weitz H."/>
            <person name="Taylor A."/>
            <person name="Grigoriev I.V."/>
            <person name="Nagy L.G."/>
            <person name="Martin F."/>
            <person name="Kauserud H."/>
        </authorList>
    </citation>
    <scope>NUCLEOTIDE SEQUENCE</scope>
    <source>
        <strain evidence="1">CBHHK067</strain>
    </source>
</reference>